<keyword evidence="6" id="KW-1185">Reference proteome</keyword>
<comment type="caution">
    <text evidence="5">The sequence shown here is derived from an EMBL/GenBank/DDBJ whole genome shotgun (WGS) entry which is preliminary data.</text>
</comment>
<feature type="domain" description="Survival protein SurE-like phosphatase/nucleotidase" evidence="4">
    <location>
        <begin position="17"/>
        <end position="167"/>
    </location>
</feature>
<evidence type="ECO:0000256" key="1">
    <source>
        <dbReference type="ARBA" id="ARBA00011062"/>
    </source>
</evidence>
<evidence type="ECO:0000256" key="2">
    <source>
        <dbReference type="ARBA" id="ARBA00022723"/>
    </source>
</evidence>
<evidence type="ECO:0000313" key="5">
    <source>
        <dbReference type="EMBL" id="KAK3216433.1"/>
    </source>
</evidence>
<dbReference type="Proteomes" id="UP001280581">
    <property type="component" value="Unassembled WGS sequence"/>
</dbReference>
<dbReference type="GO" id="GO:0046872">
    <property type="term" value="F:metal ion binding"/>
    <property type="evidence" value="ECO:0007669"/>
    <property type="project" value="UniProtKB-KW"/>
</dbReference>
<accession>A0AAN6M617</accession>
<evidence type="ECO:0000256" key="3">
    <source>
        <dbReference type="ARBA" id="ARBA00022801"/>
    </source>
</evidence>
<keyword evidence="2" id="KW-0479">Metal-binding</keyword>
<reference evidence="5 6" key="1">
    <citation type="submission" date="2021-02" db="EMBL/GenBank/DDBJ databases">
        <title>Genome assembly of Pseudopithomyces chartarum.</title>
        <authorList>
            <person name="Jauregui R."/>
            <person name="Singh J."/>
            <person name="Voisey C."/>
        </authorList>
    </citation>
    <scope>NUCLEOTIDE SEQUENCE [LARGE SCALE GENOMIC DNA]</scope>
    <source>
        <strain evidence="5 6">AGR01</strain>
    </source>
</reference>
<dbReference type="InterPro" id="IPR030048">
    <property type="entry name" value="SurE"/>
</dbReference>
<dbReference type="PANTHER" id="PTHR30457">
    <property type="entry name" value="5'-NUCLEOTIDASE SURE"/>
    <property type="match status" value="1"/>
</dbReference>
<dbReference type="Gene3D" id="3.40.1210.10">
    <property type="entry name" value="Survival protein SurE-like phosphatase/nucleotidase"/>
    <property type="match status" value="1"/>
</dbReference>
<dbReference type="AlphaFoldDB" id="A0AAN6M617"/>
<dbReference type="GO" id="GO:0008252">
    <property type="term" value="F:nucleotidase activity"/>
    <property type="evidence" value="ECO:0007669"/>
    <property type="project" value="InterPro"/>
</dbReference>
<evidence type="ECO:0000313" key="6">
    <source>
        <dbReference type="Proteomes" id="UP001280581"/>
    </source>
</evidence>
<dbReference type="SUPFAM" id="SSF64167">
    <property type="entry name" value="SurE-like"/>
    <property type="match status" value="1"/>
</dbReference>
<keyword evidence="3" id="KW-0378">Hydrolase</keyword>
<dbReference type="InterPro" id="IPR002828">
    <property type="entry name" value="SurE-like_Pase/nucleotidase"/>
</dbReference>
<organism evidence="5 6">
    <name type="scientific">Pseudopithomyces chartarum</name>
    <dbReference type="NCBI Taxonomy" id="1892770"/>
    <lineage>
        <taxon>Eukaryota</taxon>
        <taxon>Fungi</taxon>
        <taxon>Dikarya</taxon>
        <taxon>Ascomycota</taxon>
        <taxon>Pezizomycotina</taxon>
        <taxon>Dothideomycetes</taxon>
        <taxon>Pleosporomycetidae</taxon>
        <taxon>Pleosporales</taxon>
        <taxon>Massarineae</taxon>
        <taxon>Didymosphaeriaceae</taxon>
        <taxon>Pseudopithomyces</taxon>
    </lineage>
</organism>
<dbReference type="InterPro" id="IPR036523">
    <property type="entry name" value="SurE-like_sf"/>
</dbReference>
<dbReference type="EMBL" id="WVTA01000002">
    <property type="protein sequence ID" value="KAK3216433.1"/>
    <property type="molecule type" value="Genomic_DNA"/>
</dbReference>
<dbReference type="PANTHER" id="PTHR30457:SF0">
    <property type="entry name" value="PHOSPHATASE, PUTATIVE (AFU_ORTHOLOGUE AFUA_4G01070)-RELATED"/>
    <property type="match status" value="1"/>
</dbReference>
<dbReference type="Pfam" id="PF01975">
    <property type="entry name" value="SurE"/>
    <property type="match status" value="1"/>
</dbReference>
<name>A0AAN6M617_9PLEO</name>
<proteinExistence type="inferred from homology"/>
<evidence type="ECO:0000259" key="4">
    <source>
        <dbReference type="Pfam" id="PF01975"/>
    </source>
</evidence>
<protein>
    <recommendedName>
        <fullName evidence="4">Survival protein SurE-like phosphatase/nucleotidase domain-containing protein</fullName>
    </recommendedName>
</protein>
<gene>
    <name evidence="5" type="ORF">GRF29_8g3247410</name>
</gene>
<sequence length="188" mass="19458">MRLSLTLYPLLASGANILLSNDDGWAQLNIRTFYSALTAAGNSVVVSAPADNKSGTGSSDSTPTTVTSGCQFKSCPAGSPPTGFNASNPRFNYVNSYPVTSVKYGLTTFAPKFFTSAPALVVAGPNIGSNLGSTTLVSGTVGAATYAATQGIPAIAFSAPSTRRSLRASPQLYWHQAHRISPRACISM</sequence>
<comment type="similarity">
    <text evidence="1">Belongs to the SurE nucleotidase family.</text>
</comment>